<gene>
    <name evidence="2" type="ORF">C8F04DRAFT_1402501</name>
</gene>
<proteinExistence type="predicted"/>
<keyword evidence="3" id="KW-1185">Reference proteome</keyword>
<feature type="compositionally biased region" description="Low complexity" evidence="1">
    <location>
        <begin position="115"/>
        <end position="128"/>
    </location>
</feature>
<sequence>MPPTHHTRHHRTTRLFPHDHLDDGTSLDHTHPHPAVNATHLPHLDAAAPPHPRPPRAALSTKSGRTRRTPLHDAPHPPVDLRTPDRPPPPPPRTHPTRFATSPHPGRTSSAPDRTSLGLPLPSPTSLSRAHVTPPRHNALPTTPTRPAASPPSEPLPNATRAMATIPPSNRLSLSLAPPPVSQDALQPSSRPPPPFTQPPIGVDARTAVNCPPPLPPACPHIRALAAKTGARSTPATALPTSLRPRILSRVSPRRIHALLRQSSTVHGVSIDTSPPARLCMQAARWRTSYSLLLAPLPSRDPPCPHVPLLSSAPVPIVTTVSNQLGDAPIPPAPLPTYTQMSR</sequence>
<dbReference type="EMBL" id="JARJCM010000216">
    <property type="protein sequence ID" value="KAJ7022139.1"/>
    <property type="molecule type" value="Genomic_DNA"/>
</dbReference>
<evidence type="ECO:0000313" key="3">
    <source>
        <dbReference type="Proteomes" id="UP001218188"/>
    </source>
</evidence>
<name>A0AAD6S780_9AGAR</name>
<organism evidence="2 3">
    <name type="scientific">Mycena alexandri</name>
    <dbReference type="NCBI Taxonomy" id="1745969"/>
    <lineage>
        <taxon>Eukaryota</taxon>
        <taxon>Fungi</taxon>
        <taxon>Dikarya</taxon>
        <taxon>Basidiomycota</taxon>
        <taxon>Agaricomycotina</taxon>
        <taxon>Agaricomycetes</taxon>
        <taxon>Agaricomycetidae</taxon>
        <taxon>Agaricales</taxon>
        <taxon>Marasmiineae</taxon>
        <taxon>Mycenaceae</taxon>
        <taxon>Mycena</taxon>
    </lineage>
</organism>
<evidence type="ECO:0000256" key="1">
    <source>
        <dbReference type="SAM" id="MobiDB-lite"/>
    </source>
</evidence>
<dbReference type="Proteomes" id="UP001218188">
    <property type="component" value="Unassembled WGS sequence"/>
</dbReference>
<feature type="compositionally biased region" description="Basic residues" evidence="1">
    <location>
        <begin position="1"/>
        <end position="13"/>
    </location>
</feature>
<dbReference type="AlphaFoldDB" id="A0AAD6S780"/>
<feature type="compositionally biased region" description="Low complexity" evidence="1">
    <location>
        <begin position="38"/>
        <end position="48"/>
    </location>
</feature>
<accession>A0AAD6S780</accession>
<reference evidence="2" key="1">
    <citation type="submission" date="2023-03" db="EMBL/GenBank/DDBJ databases">
        <title>Massive genome expansion in bonnet fungi (Mycena s.s.) driven by repeated elements and novel gene families across ecological guilds.</title>
        <authorList>
            <consortium name="Lawrence Berkeley National Laboratory"/>
            <person name="Harder C.B."/>
            <person name="Miyauchi S."/>
            <person name="Viragh M."/>
            <person name="Kuo A."/>
            <person name="Thoen E."/>
            <person name="Andreopoulos B."/>
            <person name="Lu D."/>
            <person name="Skrede I."/>
            <person name="Drula E."/>
            <person name="Henrissat B."/>
            <person name="Morin E."/>
            <person name="Kohler A."/>
            <person name="Barry K."/>
            <person name="LaButti K."/>
            <person name="Morin E."/>
            <person name="Salamov A."/>
            <person name="Lipzen A."/>
            <person name="Mereny Z."/>
            <person name="Hegedus B."/>
            <person name="Baldrian P."/>
            <person name="Stursova M."/>
            <person name="Weitz H."/>
            <person name="Taylor A."/>
            <person name="Grigoriev I.V."/>
            <person name="Nagy L.G."/>
            <person name="Martin F."/>
            <person name="Kauserud H."/>
        </authorList>
    </citation>
    <scope>NUCLEOTIDE SEQUENCE</scope>
    <source>
        <strain evidence="2">CBHHK200</strain>
    </source>
</reference>
<protein>
    <submittedName>
        <fullName evidence="2">Uncharacterized protein</fullName>
    </submittedName>
</protein>
<feature type="region of interest" description="Disordered" evidence="1">
    <location>
        <begin position="1"/>
        <end position="201"/>
    </location>
</feature>
<feature type="compositionally biased region" description="Basic and acidic residues" evidence="1">
    <location>
        <begin position="16"/>
        <end position="31"/>
    </location>
</feature>
<comment type="caution">
    <text evidence="2">The sequence shown here is derived from an EMBL/GenBank/DDBJ whole genome shotgun (WGS) entry which is preliminary data.</text>
</comment>
<evidence type="ECO:0000313" key="2">
    <source>
        <dbReference type="EMBL" id="KAJ7022139.1"/>
    </source>
</evidence>